<dbReference type="RefSeq" id="XP_008470939.1">
    <property type="nucleotide sequence ID" value="XM_008472717.3"/>
</dbReference>
<dbReference type="PANTHER" id="PTHR21506:SF0">
    <property type="entry name" value="CONSERVED OLIGOMERIC GOLGI COMPLEX SUBUNIT 6"/>
    <property type="match status" value="1"/>
</dbReference>
<dbReference type="OMA" id="EISMAFF"/>
<dbReference type="GeneID" id="103508181"/>
<dbReference type="GO" id="GO:0000139">
    <property type="term" value="C:Golgi membrane"/>
    <property type="evidence" value="ECO:0007669"/>
    <property type="project" value="UniProtKB-SubCell"/>
</dbReference>
<reference evidence="6" key="1">
    <citation type="submission" date="2025-08" db="UniProtKB">
        <authorList>
            <consortium name="RefSeq"/>
        </authorList>
    </citation>
    <scope>IDENTIFICATION</scope>
</reference>
<dbReference type="Proteomes" id="UP000079169">
    <property type="component" value="Unplaced"/>
</dbReference>
<keyword evidence="3" id="KW-0653">Protein transport</keyword>
<evidence type="ECO:0000313" key="5">
    <source>
        <dbReference type="Proteomes" id="UP000079169"/>
    </source>
</evidence>
<dbReference type="STRING" id="121845.A0A1S3CZJ0"/>
<dbReference type="KEGG" id="dci:103508181"/>
<comment type="subunit">
    <text evidence="2">Component of the conserved oligomeric Golgi complex which is composed of eight different subunits and is required for normal Golgi morphology and localization.</text>
</comment>
<dbReference type="GO" id="GO:0015031">
    <property type="term" value="P:protein transport"/>
    <property type="evidence" value="ECO:0007669"/>
    <property type="project" value="UniProtKB-KW"/>
</dbReference>
<dbReference type="AlphaFoldDB" id="A0A1S3CZJ0"/>
<feature type="domain" description="Conserved oligomeric complex COG6 N-terminal" evidence="4">
    <location>
        <begin position="47"/>
        <end position="160"/>
    </location>
</feature>
<protein>
    <recommendedName>
        <fullName evidence="3">Conserved oligomeric Golgi complex subunit 6</fullName>
        <shortName evidence="3">COG complex subunit 6</shortName>
    </recommendedName>
    <alternativeName>
        <fullName evidence="3">Component of oligomeric Golgi complex 6</fullName>
    </alternativeName>
</protein>
<dbReference type="PaxDb" id="121845-A0A1S3CZJ0"/>
<evidence type="ECO:0000256" key="1">
    <source>
        <dbReference type="ARBA" id="ARBA00003627"/>
    </source>
</evidence>
<organism evidence="5 6">
    <name type="scientific">Diaphorina citri</name>
    <name type="common">Asian citrus psyllid</name>
    <dbReference type="NCBI Taxonomy" id="121845"/>
    <lineage>
        <taxon>Eukaryota</taxon>
        <taxon>Metazoa</taxon>
        <taxon>Ecdysozoa</taxon>
        <taxon>Arthropoda</taxon>
        <taxon>Hexapoda</taxon>
        <taxon>Insecta</taxon>
        <taxon>Pterygota</taxon>
        <taxon>Neoptera</taxon>
        <taxon>Paraneoptera</taxon>
        <taxon>Hemiptera</taxon>
        <taxon>Sternorrhyncha</taxon>
        <taxon>Psylloidea</taxon>
        <taxon>Psyllidae</taxon>
        <taxon>Diaphorininae</taxon>
        <taxon>Diaphorina</taxon>
    </lineage>
</organism>
<evidence type="ECO:0000259" key="4">
    <source>
        <dbReference type="Pfam" id="PF06419"/>
    </source>
</evidence>
<comment type="subcellular location">
    <subcellularLocation>
        <location evidence="3">Golgi apparatus membrane</location>
        <topology evidence="3">Peripheral membrane protein</topology>
    </subcellularLocation>
</comment>
<evidence type="ECO:0000313" key="6">
    <source>
        <dbReference type="RefSeq" id="XP_008470939.1"/>
    </source>
</evidence>
<dbReference type="GO" id="GO:0006891">
    <property type="term" value="P:intra-Golgi vesicle-mediated transport"/>
    <property type="evidence" value="ECO:0007669"/>
    <property type="project" value="UniProtKB-UniRule"/>
</dbReference>
<name>A0A1S3CZJ0_DIACI</name>
<dbReference type="InterPro" id="IPR048368">
    <property type="entry name" value="COG6_N"/>
</dbReference>
<keyword evidence="3" id="KW-0472">Membrane</keyword>
<comment type="function">
    <text evidence="1 3">Required for normal Golgi function.</text>
</comment>
<gene>
    <name evidence="6" type="primary">LOC103508181</name>
</gene>
<dbReference type="InterPro" id="IPR010490">
    <property type="entry name" value="COG6"/>
</dbReference>
<keyword evidence="5" id="KW-1185">Reference proteome</keyword>
<dbReference type="GO" id="GO:0017119">
    <property type="term" value="C:Golgi transport complex"/>
    <property type="evidence" value="ECO:0007669"/>
    <property type="project" value="UniProtKB-UniRule"/>
</dbReference>
<accession>A0A1S3CZJ0</accession>
<proteinExistence type="inferred from homology"/>
<keyword evidence="3" id="KW-0813">Transport</keyword>
<sequence length="214" mass="24617">MDSKSGIGLQGVDSDDKNSSIIQKRLNKVIDTNIDNDKDVLEALKELSIFFTDNTLISRRNLRSQIEKRSLAINEDFVSAFRKVKETLDTMHEDVLQMNNAVTSMTTQLQNTKAQTHQLIQQTTKLQTESDKITMKQKISEAFIREFQLNESELNTLRNSNEISMAFFNVLDRVDSISQACKLLLQSGHETCALDIQQQMTMYKETALDKIYRW</sequence>
<keyword evidence="3" id="KW-0333">Golgi apparatus</keyword>
<evidence type="ECO:0000256" key="3">
    <source>
        <dbReference type="RuleBase" id="RU365075"/>
    </source>
</evidence>
<evidence type="ECO:0000256" key="2">
    <source>
        <dbReference type="ARBA" id="ARBA00011166"/>
    </source>
</evidence>
<dbReference type="Pfam" id="PF06419">
    <property type="entry name" value="COG6_N"/>
    <property type="match status" value="1"/>
</dbReference>
<comment type="similarity">
    <text evidence="3">Belongs to the COG6 family.</text>
</comment>
<dbReference type="PANTHER" id="PTHR21506">
    <property type="entry name" value="COMPONENT OF OLIGOMERIC GOLGI COMPLEX 6"/>
    <property type="match status" value="1"/>
</dbReference>